<sequence length="303" mass="32805">MLPQWNSGDSPSVVPSQETPGPTKTPSSKNSCNSSKKAAPSTGTASKTVGKTPRQGGRVSGQLPSGTVAESGFAQRQSSHPAQLQQLLLGDIGTPSRRNSLKSARKRLKKKSASASIAKALSAAAMIDMDVLISTDSNIMDTEMTGLYQDALQEGEELDVQEESLIADNSEYLFTGDQMRELRDQQIQNFQIVTQSLLVSCTEVGPHAQRTRHWKQQLDQLALWHLLGTRESPSDLVSSEGLCHFATLIDSAEKMYEQSGSTGMTELGRFAPNPTSFFAIPGITAVIPDLYEAIDEIHRATQL</sequence>
<evidence type="ECO:0000256" key="1">
    <source>
        <dbReference type="SAM" id="MobiDB-lite"/>
    </source>
</evidence>
<feature type="region of interest" description="Disordered" evidence="1">
    <location>
        <begin position="1"/>
        <end position="80"/>
    </location>
</feature>
<gene>
    <name evidence="2" type="ORF">LPJ64_006453</name>
</gene>
<feature type="compositionally biased region" description="Low complexity" evidence="1">
    <location>
        <begin position="24"/>
        <end position="41"/>
    </location>
</feature>
<reference evidence="2" key="1">
    <citation type="submission" date="2022-07" db="EMBL/GenBank/DDBJ databases">
        <title>Phylogenomic reconstructions and comparative analyses of Kickxellomycotina fungi.</title>
        <authorList>
            <person name="Reynolds N.K."/>
            <person name="Stajich J.E."/>
            <person name="Barry K."/>
            <person name="Grigoriev I.V."/>
            <person name="Crous P."/>
            <person name="Smith M.E."/>
        </authorList>
    </citation>
    <scope>NUCLEOTIDE SEQUENCE</scope>
    <source>
        <strain evidence="2">NBRC 105413</strain>
    </source>
</reference>
<evidence type="ECO:0000313" key="3">
    <source>
        <dbReference type="Proteomes" id="UP001145021"/>
    </source>
</evidence>
<comment type="caution">
    <text evidence="2">The sequence shown here is derived from an EMBL/GenBank/DDBJ whole genome shotgun (WGS) entry which is preliminary data.</text>
</comment>
<proteinExistence type="predicted"/>
<dbReference type="EMBL" id="JANBOH010000919">
    <property type="protein sequence ID" value="KAJ1641577.1"/>
    <property type="molecule type" value="Genomic_DNA"/>
</dbReference>
<protein>
    <submittedName>
        <fullName evidence="2">Uncharacterized protein</fullName>
    </submittedName>
</protein>
<keyword evidence="3" id="KW-1185">Reference proteome</keyword>
<dbReference type="Proteomes" id="UP001145021">
    <property type="component" value="Unassembled WGS sequence"/>
</dbReference>
<evidence type="ECO:0000313" key="2">
    <source>
        <dbReference type="EMBL" id="KAJ1641577.1"/>
    </source>
</evidence>
<accession>A0A9W8CG15</accession>
<organism evidence="2 3">
    <name type="scientific">Coemansia asiatica</name>
    <dbReference type="NCBI Taxonomy" id="1052880"/>
    <lineage>
        <taxon>Eukaryota</taxon>
        <taxon>Fungi</taxon>
        <taxon>Fungi incertae sedis</taxon>
        <taxon>Zoopagomycota</taxon>
        <taxon>Kickxellomycotina</taxon>
        <taxon>Kickxellomycetes</taxon>
        <taxon>Kickxellales</taxon>
        <taxon>Kickxellaceae</taxon>
        <taxon>Coemansia</taxon>
    </lineage>
</organism>
<name>A0A9W8CG15_9FUNG</name>
<feature type="non-terminal residue" evidence="2">
    <location>
        <position position="303"/>
    </location>
</feature>
<dbReference type="AlphaFoldDB" id="A0A9W8CG15"/>
<feature type="compositionally biased region" description="Polar residues" evidence="1">
    <location>
        <begin position="1"/>
        <end position="22"/>
    </location>
</feature>